<protein>
    <submittedName>
        <fullName evidence="1">Uncharacterized protein</fullName>
    </submittedName>
</protein>
<evidence type="ECO:0000313" key="1">
    <source>
        <dbReference type="EMBL" id="KAI9911251.1"/>
    </source>
</evidence>
<organism evidence="1 2">
    <name type="scientific">Peronosclerospora sorghi</name>
    <dbReference type="NCBI Taxonomy" id="230839"/>
    <lineage>
        <taxon>Eukaryota</taxon>
        <taxon>Sar</taxon>
        <taxon>Stramenopiles</taxon>
        <taxon>Oomycota</taxon>
        <taxon>Peronosporomycetes</taxon>
        <taxon>Peronosporales</taxon>
        <taxon>Peronosporaceae</taxon>
        <taxon>Peronosclerospora</taxon>
    </lineage>
</organism>
<reference evidence="1 2" key="1">
    <citation type="journal article" date="2022" name="bioRxiv">
        <title>The genome of the oomycete Peronosclerospora sorghi, a cosmopolitan pathogen of maize and sorghum, is inflated with dispersed pseudogenes.</title>
        <authorList>
            <person name="Fletcher K."/>
            <person name="Martin F."/>
            <person name="Isakeit T."/>
            <person name="Cavanaugh K."/>
            <person name="Magill C."/>
            <person name="Michelmore R."/>
        </authorList>
    </citation>
    <scope>NUCLEOTIDE SEQUENCE [LARGE SCALE GENOMIC DNA]</scope>
    <source>
        <strain evidence="1">P6</strain>
    </source>
</reference>
<keyword evidence="2" id="KW-1185">Reference proteome</keyword>
<sequence>MFYALADSVEEISLTLSEGRRSSIRTAARKVVKALAGRISLSRQDDDGVILESFGMPLVHECKNLYMYWWYPASAR</sequence>
<gene>
    <name evidence="1" type="ORF">PsorP6_009724</name>
</gene>
<dbReference type="EMBL" id="CM047584">
    <property type="protein sequence ID" value="KAI9911251.1"/>
    <property type="molecule type" value="Genomic_DNA"/>
</dbReference>
<proteinExistence type="predicted"/>
<comment type="caution">
    <text evidence="1">The sequence shown here is derived from an EMBL/GenBank/DDBJ whole genome shotgun (WGS) entry which is preliminary data.</text>
</comment>
<name>A0ACC0VZU3_9STRA</name>
<evidence type="ECO:0000313" key="2">
    <source>
        <dbReference type="Proteomes" id="UP001163321"/>
    </source>
</evidence>
<dbReference type="Proteomes" id="UP001163321">
    <property type="component" value="Chromosome 5"/>
</dbReference>
<accession>A0ACC0VZU3</accession>